<dbReference type="EMBL" id="JACOOO010000015">
    <property type="protein sequence ID" value="MBC5628873.1"/>
    <property type="molecule type" value="Genomic_DNA"/>
</dbReference>
<name>A0ABR7DBY2_9CLOT</name>
<proteinExistence type="predicted"/>
<dbReference type="RefSeq" id="WP_186859809.1">
    <property type="nucleotide sequence ID" value="NZ_JACOOO010000015.1"/>
</dbReference>
<comment type="caution">
    <text evidence="1">The sequence shown here is derived from an EMBL/GenBank/DDBJ whole genome shotgun (WGS) entry which is preliminary data.</text>
</comment>
<reference evidence="1 2" key="1">
    <citation type="submission" date="2020-08" db="EMBL/GenBank/DDBJ databases">
        <title>Genome public.</title>
        <authorList>
            <person name="Liu C."/>
            <person name="Sun Q."/>
        </authorList>
    </citation>
    <scope>NUCLEOTIDE SEQUENCE [LARGE SCALE GENOMIC DNA]</scope>
    <source>
        <strain evidence="1 2">NSJ-6</strain>
    </source>
</reference>
<gene>
    <name evidence="1" type="ORF">H8S20_08215</name>
</gene>
<evidence type="ECO:0000313" key="1">
    <source>
        <dbReference type="EMBL" id="MBC5628873.1"/>
    </source>
</evidence>
<protein>
    <submittedName>
        <fullName evidence="1">Uncharacterized protein</fullName>
    </submittedName>
</protein>
<organism evidence="1 2">
    <name type="scientific">Clostridium hominis</name>
    <dbReference type="NCBI Taxonomy" id="2763036"/>
    <lineage>
        <taxon>Bacteria</taxon>
        <taxon>Bacillati</taxon>
        <taxon>Bacillota</taxon>
        <taxon>Clostridia</taxon>
        <taxon>Eubacteriales</taxon>
        <taxon>Clostridiaceae</taxon>
        <taxon>Clostridium</taxon>
    </lineage>
</organism>
<keyword evidence="2" id="KW-1185">Reference proteome</keyword>
<dbReference type="Proteomes" id="UP000596929">
    <property type="component" value="Unassembled WGS sequence"/>
</dbReference>
<evidence type="ECO:0000313" key="2">
    <source>
        <dbReference type="Proteomes" id="UP000596929"/>
    </source>
</evidence>
<sequence length="110" mass="12835">MSKYIAEILRGMGIPSYYLKRPQDIEECIVYSFNEYKGHMADNTEETIKYDCYFNIMISSNISSTINKMKSILESNGFRKIVINSPMIIEGVDLYQITMNFQKYMAKNTI</sequence>
<accession>A0ABR7DBY2</accession>